<dbReference type="Proteomes" id="UP000293854">
    <property type="component" value="Unassembled WGS sequence"/>
</dbReference>
<reference evidence="1 2" key="1">
    <citation type="submission" date="2018-11" db="EMBL/GenBank/DDBJ databases">
        <title>Genomic profiling of Staphylococcus species from a Poultry farm system in KwaZulu-Natal, South Africa.</title>
        <authorList>
            <person name="Amoako D.G."/>
            <person name="Somboro A.M."/>
            <person name="Abia A.L.K."/>
            <person name="Bester L.A."/>
            <person name="Essack S.Y."/>
        </authorList>
    </citation>
    <scope>NUCLEOTIDE SEQUENCE [LARGE SCALE GENOMIC DNA]</scope>
    <source>
        <strain evidence="1 2">SA11</strain>
    </source>
</reference>
<name>A0A4Q7CR38_9STAP</name>
<proteinExistence type="predicted"/>
<organism evidence="1 2">
    <name type="scientific">Staphylococcus condimenti</name>
    <dbReference type="NCBI Taxonomy" id="70255"/>
    <lineage>
        <taxon>Bacteria</taxon>
        <taxon>Bacillati</taxon>
        <taxon>Bacillota</taxon>
        <taxon>Bacilli</taxon>
        <taxon>Bacillales</taxon>
        <taxon>Staphylococcaceae</taxon>
        <taxon>Staphylococcus</taxon>
    </lineage>
</organism>
<evidence type="ECO:0000313" key="1">
    <source>
        <dbReference type="EMBL" id="RZI04749.1"/>
    </source>
</evidence>
<evidence type="ECO:0000313" key="2">
    <source>
        <dbReference type="Proteomes" id="UP000293854"/>
    </source>
</evidence>
<dbReference type="EMBL" id="RQTE01000011">
    <property type="protein sequence ID" value="RZI04749.1"/>
    <property type="molecule type" value="Genomic_DNA"/>
</dbReference>
<comment type="caution">
    <text evidence="1">The sequence shown here is derived from an EMBL/GenBank/DDBJ whole genome shotgun (WGS) entry which is preliminary data.</text>
</comment>
<dbReference type="RefSeq" id="WP_130135220.1">
    <property type="nucleotide sequence ID" value="NZ_RQTE01000011.1"/>
</dbReference>
<sequence>MDEVSLYKKHFEFHSNLDYINTANLSRIKEISKRIHFACISNDKQVFDNTGNLYHREKDNIAGDYINNLTLNYTIIPKKLGLIYGKINVKTVEEDNGEEKKKASFHADQFTNYARFIADLMADKVIYSTELDKFLFVKSNYYEVIDDTYFVLKYPVDNKHQIDDFLEVMTELYRDYIEVNHSYNICPYAFAGNDFIYDVKRLKMIKRPLKENELFALKYDVDHKDIDLETPNKFYEFVTENEKSKNNLMLMHAYVMYRKMELVQAEKWFLMKDFGRSGKGLQMETFYPLLKVNKVNFDSLVSGGFESANEWMNFYGADIAHANETGEITKAMMRILRKIATGEIISGRGIGRNAFTFRNRSVLVLDTNENVDTGDITANTTRTVKISLKDRPIHETDEERYKAFAPYWNFVKPDDTNSVTASVSFLIVSLEYLKSIGGEFKFNDVTLKHYFSEDELTETQVIMLKVLKEQGFILAGDETLQRLIQEDYKSLRYKKAKEDMKKIGVVISNDKKIEGKTYKVHKIGNQELFDMAYKLLEQE</sequence>
<gene>
    <name evidence="1" type="ORF">EIG99_00575</name>
</gene>
<dbReference type="AlphaFoldDB" id="A0A4Q7CR38"/>
<protein>
    <submittedName>
        <fullName evidence="1">Phage resistance protein</fullName>
    </submittedName>
</protein>
<accession>A0A4Q7CR38</accession>